<organism evidence="1">
    <name type="scientific">viral metagenome</name>
    <dbReference type="NCBI Taxonomy" id="1070528"/>
    <lineage>
        <taxon>unclassified sequences</taxon>
        <taxon>metagenomes</taxon>
        <taxon>organismal metagenomes</taxon>
    </lineage>
</organism>
<reference evidence="1" key="1">
    <citation type="submission" date="2020-03" db="EMBL/GenBank/DDBJ databases">
        <title>The deep terrestrial virosphere.</title>
        <authorList>
            <person name="Holmfeldt K."/>
            <person name="Nilsson E."/>
            <person name="Simone D."/>
            <person name="Lopez-Fernandez M."/>
            <person name="Wu X."/>
            <person name="de Brujin I."/>
            <person name="Lundin D."/>
            <person name="Andersson A."/>
            <person name="Bertilsson S."/>
            <person name="Dopson M."/>
        </authorList>
    </citation>
    <scope>NUCLEOTIDE SEQUENCE</scope>
    <source>
        <strain evidence="1">MM415B01911</strain>
    </source>
</reference>
<accession>A0A6M3IFL4</accession>
<gene>
    <name evidence="1" type="ORF">MM415B01911_0010</name>
</gene>
<dbReference type="EMBL" id="MT141203">
    <property type="protein sequence ID" value="QJA56161.1"/>
    <property type="molecule type" value="Genomic_DNA"/>
</dbReference>
<dbReference type="AlphaFoldDB" id="A0A6M3IFL4"/>
<sequence length="69" mass="7675">MTETPAGYMPDYEGPIRICSNPKCRTVYRPDNVQWKESDKYCPACGTILIPEDQEVTDGQGSIGTKGYV</sequence>
<evidence type="ECO:0000313" key="1">
    <source>
        <dbReference type="EMBL" id="QJA56161.1"/>
    </source>
</evidence>
<proteinExistence type="predicted"/>
<protein>
    <submittedName>
        <fullName evidence="1">Uncharacterized protein</fullName>
    </submittedName>
</protein>
<name>A0A6M3IFL4_9ZZZZ</name>